<name>H5SFY3_9BACT</name>
<dbReference type="InterPro" id="IPR030393">
    <property type="entry name" value="G_ENGB_dom"/>
</dbReference>
<evidence type="ECO:0000256" key="7">
    <source>
        <dbReference type="ARBA" id="ARBA00023134"/>
    </source>
</evidence>
<keyword evidence="9 10" id="KW-0131">Cell cycle</keyword>
<dbReference type="PANTHER" id="PTHR11649:SF13">
    <property type="entry name" value="ENGB-TYPE G DOMAIN-CONTAINING PROTEIN"/>
    <property type="match status" value="1"/>
</dbReference>
<protein>
    <recommendedName>
        <fullName evidence="10">Probable GTP-binding protein EngB</fullName>
    </recommendedName>
</protein>
<dbReference type="GO" id="GO:0005525">
    <property type="term" value="F:GTP binding"/>
    <property type="evidence" value="ECO:0007669"/>
    <property type="project" value="UniProtKB-UniRule"/>
</dbReference>
<evidence type="ECO:0000256" key="3">
    <source>
        <dbReference type="ARBA" id="ARBA00022618"/>
    </source>
</evidence>
<dbReference type="HAMAP" id="MF_00321">
    <property type="entry name" value="GTPase_EngB"/>
    <property type="match status" value="1"/>
</dbReference>
<dbReference type="InterPro" id="IPR019987">
    <property type="entry name" value="GTP-bd_ribosome_bio_YsxC"/>
</dbReference>
<evidence type="ECO:0000256" key="2">
    <source>
        <dbReference type="ARBA" id="ARBA00009638"/>
    </source>
</evidence>
<gene>
    <name evidence="10" type="primary">engB</name>
    <name evidence="12" type="ORF">HGMM_F23B02C08</name>
</gene>
<evidence type="ECO:0000256" key="9">
    <source>
        <dbReference type="ARBA" id="ARBA00023306"/>
    </source>
</evidence>
<evidence type="ECO:0000256" key="6">
    <source>
        <dbReference type="ARBA" id="ARBA00022842"/>
    </source>
</evidence>
<evidence type="ECO:0000256" key="1">
    <source>
        <dbReference type="ARBA" id="ARBA00001946"/>
    </source>
</evidence>
<dbReference type="NCBIfam" id="TIGR03598">
    <property type="entry name" value="GTPase_YsxC"/>
    <property type="match status" value="1"/>
</dbReference>
<dbReference type="EMBL" id="AP011709">
    <property type="protein sequence ID" value="BAL55069.1"/>
    <property type="molecule type" value="Genomic_DNA"/>
</dbReference>
<keyword evidence="8 10" id="KW-0717">Septation</keyword>
<evidence type="ECO:0000313" key="12">
    <source>
        <dbReference type="EMBL" id="BAL55069.1"/>
    </source>
</evidence>
<keyword evidence="7 10" id="KW-0342">GTP-binding</keyword>
<organism evidence="12">
    <name type="scientific">uncultured Bacteroidota bacterium</name>
    <dbReference type="NCBI Taxonomy" id="152509"/>
    <lineage>
        <taxon>Bacteria</taxon>
        <taxon>Pseudomonadati</taxon>
        <taxon>Bacteroidota</taxon>
        <taxon>environmental samples</taxon>
    </lineage>
</organism>
<dbReference type="PROSITE" id="PS51706">
    <property type="entry name" value="G_ENGB"/>
    <property type="match status" value="1"/>
</dbReference>
<comment type="similarity">
    <text evidence="2 10">Belongs to the TRAFAC class TrmE-Era-EngA-EngB-Septin-like GTPase superfamily. EngB GTPase family.</text>
</comment>
<dbReference type="Gene3D" id="3.40.50.300">
    <property type="entry name" value="P-loop containing nucleotide triphosphate hydrolases"/>
    <property type="match status" value="1"/>
</dbReference>
<proteinExistence type="inferred from homology"/>
<evidence type="ECO:0000256" key="4">
    <source>
        <dbReference type="ARBA" id="ARBA00022723"/>
    </source>
</evidence>
<dbReference type="InterPro" id="IPR006073">
    <property type="entry name" value="GTP-bd"/>
</dbReference>
<dbReference type="CDD" id="cd01876">
    <property type="entry name" value="YihA_EngB"/>
    <property type="match status" value="1"/>
</dbReference>
<dbReference type="InterPro" id="IPR027417">
    <property type="entry name" value="P-loop_NTPase"/>
</dbReference>
<dbReference type="AlphaFoldDB" id="H5SFY3"/>
<dbReference type="SUPFAM" id="SSF52540">
    <property type="entry name" value="P-loop containing nucleoside triphosphate hydrolases"/>
    <property type="match status" value="1"/>
</dbReference>
<dbReference type="GO" id="GO:0000917">
    <property type="term" value="P:division septum assembly"/>
    <property type="evidence" value="ECO:0007669"/>
    <property type="project" value="UniProtKB-KW"/>
</dbReference>
<evidence type="ECO:0000256" key="10">
    <source>
        <dbReference type="HAMAP-Rule" id="MF_00321"/>
    </source>
</evidence>
<keyword evidence="3 10" id="KW-0132">Cell division</keyword>
<reference evidence="12" key="2">
    <citation type="journal article" date="2012" name="PLoS ONE">
        <title>A Deeply Branching Thermophilic Bacterium with an Ancient Acetyl-CoA Pathway Dominates a Subsurface Ecosystem.</title>
        <authorList>
            <person name="Takami H."/>
            <person name="Noguchi H."/>
            <person name="Takaki Y."/>
            <person name="Uchiyama I."/>
            <person name="Toyoda A."/>
            <person name="Nishi S."/>
            <person name="Chee G.-J."/>
            <person name="Arai W."/>
            <person name="Nunoura T."/>
            <person name="Itoh T."/>
            <person name="Hattori M."/>
            <person name="Takai K."/>
        </authorList>
    </citation>
    <scope>NUCLEOTIDE SEQUENCE</scope>
</reference>
<keyword evidence="6" id="KW-0460">Magnesium</keyword>
<accession>H5SFY3</accession>
<comment type="cofactor">
    <cofactor evidence="1">
        <name>Mg(2+)</name>
        <dbReference type="ChEBI" id="CHEBI:18420"/>
    </cofactor>
</comment>
<feature type="domain" description="EngB-type G" evidence="11">
    <location>
        <begin position="22"/>
        <end position="196"/>
    </location>
</feature>
<dbReference type="Pfam" id="PF01926">
    <property type="entry name" value="MMR_HSR1"/>
    <property type="match status" value="1"/>
</dbReference>
<sequence length="205" mass="23184">MHTPRVAFLRSVVRLEELPDYPFPEVAFAGRSNVGKSSLLNALVLQRRLARTSATPGQTRSINLYPVNGEWVLVDLPGYGYARVARQQREEFRRLVMGYLLERKQLALACVLVDARRDPTNDDLALLEELELHHRRFAVILTKADTIAPVALQERLDQIRGLVEQCTACMDVLATSARTKLGRTHLWALIRNALDFHRTQQSASA</sequence>
<reference evidence="12" key="1">
    <citation type="journal article" date="2005" name="Environ. Microbiol.">
        <title>Genetic and functional properties of uncultivated thermophilic crenarchaeotes from a subsurface gold mine as revealed by analysis of genome fragments.</title>
        <authorList>
            <person name="Nunoura T."/>
            <person name="Hirayama H."/>
            <person name="Takami H."/>
            <person name="Oida H."/>
            <person name="Nishi S."/>
            <person name="Shimamura S."/>
            <person name="Suzuki Y."/>
            <person name="Inagaki F."/>
            <person name="Takai K."/>
            <person name="Nealson K.H."/>
            <person name="Horikoshi K."/>
        </authorList>
    </citation>
    <scope>NUCLEOTIDE SEQUENCE</scope>
</reference>
<evidence type="ECO:0000256" key="8">
    <source>
        <dbReference type="ARBA" id="ARBA00023210"/>
    </source>
</evidence>
<keyword evidence="5 10" id="KW-0547">Nucleotide-binding</keyword>
<keyword evidence="4" id="KW-0479">Metal-binding</keyword>
<dbReference type="GO" id="GO:0046872">
    <property type="term" value="F:metal ion binding"/>
    <property type="evidence" value="ECO:0007669"/>
    <property type="project" value="UniProtKB-KW"/>
</dbReference>
<evidence type="ECO:0000259" key="11">
    <source>
        <dbReference type="PROSITE" id="PS51706"/>
    </source>
</evidence>
<dbReference type="PANTHER" id="PTHR11649">
    <property type="entry name" value="MSS1/TRME-RELATED GTP-BINDING PROTEIN"/>
    <property type="match status" value="1"/>
</dbReference>
<comment type="function">
    <text evidence="10">Necessary for normal cell division and for the maintenance of normal septation.</text>
</comment>
<evidence type="ECO:0000256" key="5">
    <source>
        <dbReference type="ARBA" id="ARBA00022741"/>
    </source>
</evidence>